<dbReference type="Proteomes" id="UP000053127">
    <property type="component" value="Unassembled WGS sequence"/>
</dbReference>
<dbReference type="OrthoDB" id="8241198at2"/>
<evidence type="ECO:0000313" key="2">
    <source>
        <dbReference type="Proteomes" id="UP000053127"/>
    </source>
</evidence>
<dbReference type="AlphaFoldDB" id="A0A101NPI4"/>
<evidence type="ECO:0000313" key="1">
    <source>
        <dbReference type="EMBL" id="KUM97060.1"/>
    </source>
</evidence>
<sequence>MSAIERMSAKDLQTIRECLDAAVRGPFFPDWEFHTLMGFTREQIAAIVEAWPSFSEPDDLDDAVNNVLNTLLGYPHGCESRWHEYSSATPQQIARVLARWRGEDYLDRTAKGTFDRFRRRPRHHASNVSTGNLA</sequence>
<proteinExistence type="predicted"/>
<accession>A0A101NPI4</accession>
<gene>
    <name evidence="1" type="ORF">AQI95_42160</name>
</gene>
<dbReference type="EMBL" id="LMWN01000087">
    <property type="protein sequence ID" value="KUM97060.1"/>
    <property type="molecule type" value="Genomic_DNA"/>
</dbReference>
<reference evidence="1 2" key="1">
    <citation type="submission" date="2015-10" db="EMBL/GenBank/DDBJ databases">
        <title>Draft genome sequence of Streptomyces yokosukanensis DSM 40224, type strain for the species Streptomyces yokosukanensis.</title>
        <authorList>
            <person name="Ruckert C."/>
            <person name="Winkler A."/>
            <person name="Kalinowski J."/>
            <person name="Kampfer P."/>
            <person name="Glaeser S."/>
        </authorList>
    </citation>
    <scope>NUCLEOTIDE SEQUENCE [LARGE SCALE GENOMIC DNA]</scope>
    <source>
        <strain evidence="1 2">DSM 40224</strain>
    </source>
</reference>
<keyword evidence="2" id="KW-1185">Reference proteome</keyword>
<protein>
    <submittedName>
        <fullName evidence="1">Uncharacterized protein</fullName>
    </submittedName>
</protein>
<name>A0A101NPI4_9ACTN</name>
<organism evidence="1 2">
    <name type="scientific">Streptomyces yokosukanensis</name>
    <dbReference type="NCBI Taxonomy" id="67386"/>
    <lineage>
        <taxon>Bacteria</taxon>
        <taxon>Bacillati</taxon>
        <taxon>Actinomycetota</taxon>
        <taxon>Actinomycetes</taxon>
        <taxon>Kitasatosporales</taxon>
        <taxon>Streptomycetaceae</taxon>
        <taxon>Streptomyces</taxon>
    </lineage>
</organism>
<comment type="caution">
    <text evidence="1">The sequence shown here is derived from an EMBL/GenBank/DDBJ whole genome shotgun (WGS) entry which is preliminary data.</text>
</comment>
<dbReference type="RefSeq" id="WP_067136561.1">
    <property type="nucleotide sequence ID" value="NZ_KQ948240.1"/>
</dbReference>